<sequence>MDKELADTVAMSPADRMRSLSLKLVSLGKIYAGTPRYFPLEFLVKFLEQEVCRLNWDVGFVTSTMQEIGVQLPRLLEVYDQLFKTRDPCWQRLRKPLHLVECIHVLLSGYVDDPSRVPTYDRQRFTNVCLDSICGSRELQSQRIDPGKPLATSSTLQVTGEAPLASLLAVSVRTWTGDLWISHCWRNSA</sequence>
<accession>A0AAD3R500</accession>
<protein>
    <submittedName>
        <fullName evidence="6">Nuclear pore complex protein Nup155-like protein</fullName>
    </submittedName>
</protein>
<evidence type="ECO:0000313" key="6">
    <source>
        <dbReference type="EMBL" id="GLD55110.1"/>
    </source>
</evidence>
<gene>
    <name evidence="6" type="ORF">AKAME5_002850000</name>
</gene>
<keyword evidence="7" id="KW-1185">Reference proteome</keyword>
<dbReference type="InterPro" id="IPR042538">
    <property type="entry name" value="Nucleoporin_Nup155_C_3"/>
</dbReference>
<dbReference type="InterPro" id="IPR007187">
    <property type="entry name" value="Nucleoporin_Nup133/Nup155_C"/>
</dbReference>
<feature type="domain" description="Nucleoporin Nup133/Nup155-like C-terminal" evidence="5">
    <location>
        <begin position="11"/>
        <end position="131"/>
    </location>
</feature>
<dbReference type="Gene3D" id="1.20.120.1880">
    <property type="entry name" value="Nucleoporin, helical C-terminal domain"/>
    <property type="match status" value="1"/>
</dbReference>
<keyword evidence="3" id="KW-0653">Protein transport</keyword>
<dbReference type="GO" id="GO:0006405">
    <property type="term" value="P:RNA export from nucleus"/>
    <property type="evidence" value="ECO:0007669"/>
    <property type="project" value="TreeGrafter"/>
</dbReference>
<keyword evidence="3" id="KW-0811">Translocation</keyword>
<dbReference type="GO" id="GO:0044611">
    <property type="term" value="C:nuclear pore inner ring"/>
    <property type="evidence" value="ECO:0007669"/>
    <property type="project" value="TreeGrafter"/>
</dbReference>
<keyword evidence="3" id="KW-0509">mRNA transport</keyword>
<dbReference type="AlphaFoldDB" id="A0AAD3R500"/>
<keyword evidence="3" id="KW-0906">Nuclear pore complex</keyword>
<comment type="caution">
    <text evidence="6">The sequence shown here is derived from an EMBL/GenBank/DDBJ whole genome shotgun (WGS) entry which is preliminary data.</text>
</comment>
<dbReference type="Proteomes" id="UP001279410">
    <property type="component" value="Unassembled WGS sequence"/>
</dbReference>
<organism evidence="6 7">
    <name type="scientific">Lates japonicus</name>
    <name type="common">Japanese lates</name>
    <dbReference type="NCBI Taxonomy" id="270547"/>
    <lineage>
        <taxon>Eukaryota</taxon>
        <taxon>Metazoa</taxon>
        <taxon>Chordata</taxon>
        <taxon>Craniata</taxon>
        <taxon>Vertebrata</taxon>
        <taxon>Euteleostomi</taxon>
        <taxon>Actinopterygii</taxon>
        <taxon>Neopterygii</taxon>
        <taxon>Teleostei</taxon>
        <taxon>Neoteleostei</taxon>
        <taxon>Acanthomorphata</taxon>
        <taxon>Carangaria</taxon>
        <taxon>Carangaria incertae sedis</taxon>
        <taxon>Centropomidae</taxon>
        <taxon>Lates</taxon>
    </lineage>
</organism>
<keyword evidence="2" id="KW-0813">Transport</keyword>
<evidence type="ECO:0000256" key="1">
    <source>
        <dbReference type="ARBA" id="ARBA00004567"/>
    </source>
</evidence>
<dbReference type="GO" id="GO:0006606">
    <property type="term" value="P:protein import into nucleus"/>
    <property type="evidence" value="ECO:0007669"/>
    <property type="project" value="TreeGrafter"/>
</dbReference>
<dbReference type="PANTHER" id="PTHR10350:SF6">
    <property type="entry name" value="NUCLEAR PORE COMPLEX PROTEIN NUP155"/>
    <property type="match status" value="1"/>
</dbReference>
<evidence type="ECO:0000259" key="5">
    <source>
        <dbReference type="Pfam" id="PF03177"/>
    </source>
</evidence>
<dbReference type="EMBL" id="BRZM01004151">
    <property type="protein sequence ID" value="GLD55110.1"/>
    <property type="molecule type" value="Genomic_DNA"/>
</dbReference>
<evidence type="ECO:0000313" key="7">
    <source>
        <dbReference type="Proteomes" id="UP001279410"/>
    </source>
</evidence>
<evidence type="ECO:0000256" key="3">
    <source>
        <dbReference type="ARBA" id="ARBA00023132"/>
    </source>
</evidence>
<evidence type="ECO:0000256" key="4">
    <source>
        <dbReference type="ARBA" id="ARBA00023242"/>
    </source>
</evidence>
<dbReference type="PANTHER" id="PTHR10350">
    <property type="entry name" value="NUCLEAR PORE COMPLEX PROTEIN NUP155"/>
    <property type="match status" value="1"/>
</dbReference>
<dbReference type="GO" id="GO:0017056">
    <property type="term" value="F:structural constituent of nuclear pore"/>
    <property type="evidence" value="ECO:0007669"/>
    <property type="project" value="InterPro"/>
</dbReference>
<comment type="subcellular location">
    <subcellularLocation>
        <location evidence="1">Nucleus</location>
        <location evidence="1">Nuclear pore complex</location>
    </subcellularLocation>
</comment>
<evidence type="ECO:0000256" key="2">
    <source>
        <dbReference type="ARBA" id="ARBA00022448"/>
    </source>
</evidence>
<dbReference type="InterPro" id="IPR004870">
    <property type="entry name" value="Nucleoporin_Nup155"/>
</dbReference>
<proteinExistence type="predicted"/>
<keyword evidence="4" id="KW-0539">Nucleus</keyword>
<dbReference type="GO" id="GO:0036228">
    <property type="term" value="P:protein localization to nuclear inner membrane"/>
    <property type="evidence" value="ECO:0007669"/>
    <property type="project" value="TreeGrafter"/>
</dbReference>
<reference evidence="6" key="1">
    <citation type="submission" date="2022-08" db="EMBL/GenBank/DDBJ databases">
        <title>Genome sequencing of akame (Lates japonicus).</title>
        <authorList>
            <person name="Hashiguchi Y."/>
            <person name="Takahashi H."/>
        </authorList>
    </citation>
    <scope>NUCLEOTIDE SEQUENCE</scope>
    <source>
        <strain evidence="6">Kochi</strain>
    </source>
</reference>
<dbReference type="GO" id="GO:0000972">
    <property type="term" value="P:transcription-dependent tethering of RNA polymerase II gene DNA at nuclear periphery"/>
    <property type="evidence" value="ECO:0007669"/>
    <property type="project" value="TreeGrafter"/>
</dbReference>
<name>A0AAD3R500_LATJO</name>
<dbReference type="Pfam" id="PF03177">
    <property type="entry name" value="Nucleoporin_C"/>
    <property type="match status" value="1"/>
</dbReference>